<dbReference type="EMBL" id="JACJPW010000027">
    <property type="protein sequence ID" value="MBD2181841.1"/>
    <property type="molecule type" value="Genomic_DNA"/>
</dbReference>
<dbReference type="AlphaFoldDB" id="A0A926VDK5"/>
<reference evidence="1" key="1">
    <citation type="journal article" date="2015" name="ISME J.">
        <title>Draft Genome Sequence of Streptomyces incarnatus NRRL8089, which Produces the Nucleoside Antibiotic Sinefungin.</title>
        <authorList>
            <person name="Oshima K."/>
            <person name="Hattori M."/>
            <person name="Shimizu H."/>
            <person name="Fukuda K."/>
            <person name="Nemoto M."/>
            <person name="Inagaki K."/>
            <person name="Tamura T."/>
        </authorList>
    </citation>
    <scope>NUCLEOTIDE SEQUENCE</scope>
    <source>
        <strain evidence="1">FACHB-1375</strain>
    </source>
</reference>
<keyword evidence="2" id="KW-1185">Reference proteome</keyword>
<comment type="caution">
    <text evidence="1">The sequence shown here is derived from an EMBL/GenBank/DDBJ whole genome shotgun (WGS) entry which is preliminary data.</text>
</comment>
<name>A0A926VDK5_9CYAN</name>
<gene>
    <name evidence="1" type="ORF">H6G03_12110</name>
</gene>
<protein>
    <submittedName>
        <fullName evidence="1">Uncharacterized protein</fullName>
    </submittedName>
</protein>
<organism evidence="1 2">
    <name type="scientific">Aerosakkonema funiforme FACHB-1375</name>
    <dbReference type="NCBI Taxonomy" id="2949571"/>
    <lineage>
        <taxon>Bacteria</taxon>
        <taxon>Bacillati</taxon>
        <taxon>Cyanobacteriota</taxon>
        <taxon>Cyanophyceae</taxon>
        <taxon>Oscillatoriophycideae</taxon>
        <taxon>Aerosakkonematales</taxon>
        <taxon>Aerosakkonemataceae</taxon>
        <taxon>Aerosakkonema</taxon>
    </lineage>
</organism>
<accession>A0A926VDK5</accession>
<reference evidence="1" key="2">
    <citation type="submission" date="2020-08" db="EMBL/GenBank/DDBJ databases">
        <authorList>
            <person name="Chen M."/>
            <person name="Teng W."/>
            <person name="Zhao L."/>
            <person name="Hu C."/>
            <person name="Zhou Y."/>
            <person name="Han B."/>
            <person name="Song L."/>
            <person name="Shu W."/>
        </authorList>
    </citation>
    <scope>NUCLEOTIDE SEQUENCE</scope>
    <source>
        <strain evidence="1">FACHB-1375</strain>
    </source>
</reference>
<evidence type="ECO:0000313" key="1">
    <source>
        <dbReference type="EMBL" id="MBD2181841.1"/>
    </source>
</evidence>
<proteinExistence type="predicted"/>
<dbReference type="RefSeq" id="WP_190464654.1">
    <property type="nucleotide sequence ID" value="NZ_JACJPW010000027.1"/>
</dbReference>
<dbReference type="Proteomes" id="UP000641646">
    <property type="component" value="Unassembled WGS sequence"/>
</dbReference>
<sequence>MGLVIPFVFPFSDDICLDSALARIPKKTRLLVFKILELIRNLCSMQGNSVLYATSGILRGSGSSWRIYYTLIDNEPAILIARDTIAKMFGVSAMAVQKFIINYNFPTFEVTLQPANKRKLRTLTLLSTAVSYWKYLSKRRKLSHLPTRTDARWQKFMADCENLKYAEVLPEPEAVQDSDYLCTPDYDFEENISEEGVLFDCFFESIGMLSVVVDRQGKYWITPQSGLSVIDASTEWLDKEMKRSAKKNRVLRQRGFSGKYSQHLYKAERGNFCRVTTLSFEDWLTIWAYFALQKNQKALALLKLLAQKSLAELLKDKRLN</sequence>
<evidence type="ECO:0000313" key="2">
    <source>
        <dbReference type="Proteomes" id="UP000641646"/>
    </source>
</evidence>